<dbReference type="EMBL" id="OU015584">
    <property type="protein sequence ID" value="CAG5082143.1"/>
    <property type="molecule type" value="Genomic_DNA"/>
</dbReference>
<name>A0A916JP43_9FLAO</name>
<gene>
    <name evidence="2" type="ORF">CRYO30217_01819</name>
</gene>
<accession>A0A916JP43</accession>
<dbReference type="RefSeq" id="WP_258542011.1">
    <property type="nucleotide sequence ID" value="NZ_OU015584.1"/>
</dbReference>
<sequence length="148" mass="16344">MFNKKELKEACMAVLDQKISVLKSSIKETQDSSNNETKSTAGDKHETSRAMAQLEVERLSAQLHQQERLRSLLSAINTSESQKVESGAIVKTDKGLFYMSIALGTVRQSGEVIMTVGMGAPISQLMLGLKDGDSFSFNGNKYYIEEIF</sequence>
<protein>
    <recommendedName>
        <fullName evidence="4">3-oxoacyl-ACP synthase</fullName>
    </recommendedName>
</protein>
<keyword evidence="3" id="KW-1185">Reference proteome</keyword>
<evidence type="ECO:0008006" key="4">
    <source>
        <dbReference type="Google" id="ProtNLM"/>
    </source>
</evidence>
<feature type="region of interest" description="Disordered" evidence="1">
    <location>
        <begin position="26"/>
        <end position="49"/>
    </location>
</feature>
<organism evidence="2 3">
    <name type="scientific">Parvicella tangerina</name>
    <dbReference type="NCBI Taxonomy" id="2829795"/>
    <lineage>
        <taxon>Bacteria</taxon>
        <taxon>Pseudomonadati</taxon>
        <taxon>Bacteroidota</taxon>
        <taxon>Flavobacteriia</taxon>
        <taxon>Flavobacteriales</taxon>
        <taxon>Parvicellaceae</taxon>
        <taxon>Parvicella</taxon>
    </lineage>
</organism>
<evidence type="ECO:0000256" key="1">
    <source>
        <dbReference type="SAM" id="MobiDB-lite"/>
    </source>
</evidence>
<dbReference type="KEGG" id="ptan:CRYO30217_01819"/>
<evidence type="ECO:0000313" key="3">
    <source>
        <dbReference type="Proteomes" id="UP000683507"/>
    </source>
</evidence>
<reference evidence="2" key="1">
    <citation type="submission" date="2021-04" db="EMBL/GenBank/DDBJ databases">
        <authorList>
            <person name="Rodrigo-Torres L."/>
            <person name="Arahal R. D."/>
            <person name="Lucena T."/>
        </authorList>
    </citation>
    <scope>NUCLEOTIDE SEQUENCE</scope>
    <source>
        <strain evidence="2">AS29M-1</strain>
    </source>
</reference>
<proteinExistence type="predicted"/>
<evidence type="ECO:0000313" key="2">
    <source>
        <dbReference type="EMBL" id="CAG5082143.1"/>
    </source>
</evidence>
<feature type="compositionally biased region" description="Polar residues" evidence="1">
    <location>
        <begin position="31"/>
        <end position="40"/>
    </location>
</feature>
<dbReference type="AlphaFoldDB" id="A0A916JP43"/>
<dbReference type="Proteomes" id="UP000683507">
    <property type="component" value="Chromosome"/>
</dbReference>